<dbReference type="Proteomes" id="UP000038045">
    <property type="component" value="Unplaced"/>
</dbReference>
<dbReference type="Gene3D" id="1.10.418.10">
    <property type="entry name" value="Calponin-like domain"/>
    <property type="match status" value="1"/>
</dbReference>
<dbReference type="GO" id="GO:0007015">
    <property type="term" value="P:actin filament organization"/>
    <property type="evidence" value="ECO:0007669"/>
    <property type="project" value="TreeGrafter"/>
</dbReference>
<dbReference type="GO" id="GO:0051015">
    <property type="term" value="F:actin filament binding"/>
    <property type="evidence" value="ECO:0007669"/>
    <property type="project" value="TreeGrafter"/>
</dbReference>
<dbReference type="STRING" id="131310.A0A0N4ZM98"/>
<evidence type="ECO:0000313" key="2">
    <source>
        <dbReference type="Proteomes" id="UP000038045"/>
    </source>
</evidence>
<dbReference type="AlphaFoldDB" id="A0A0N4ZM98"/>
<dbReference type="PROSITE" id="PS50021">
    <property type="entry name" value="CH"/>
    <property type="match status" value="1"/>
</dbReference>
<evidence type="ECO:0000313" key="3">
    <source>
        <dbReference type="WBParaSite" id="PTRK_0000966700.1"/>
    </source>
</evidence>
<protein>
    <submittedName>
        <fullName evidence="3">Calponin-homology (CH) domain-containing protein</fullName>
    </submittedName>
</protein>
<dbReference type="PANTHER" id="PTHR47385">
    <property type="entry name" value="CALPONIN"/>
    <property type="match status" value="1"/>
</dbReference>
<dbReference type="InterPro" id="IPR001715">
    <property type="entry name" value="CH_dom"/>
</dbReference>
<dbReference type="WBParaSite" id="PTRK_0000966700.1">
    <property type="protein sequence ID" value="PTRK_0000966700.1"/>
    <property type="gene ID" value="PTRK_0000966700"/>
</dbReference>
<reference evidence="3" key="1">
    <citation type="submission" date="2017-02" db="UniProtKB">
        <authorList>
            <consortium name="WormBaseParasite"/>
        </authorList>
    </citation>
    <scope>IDENTIFICATION</scope>
</reference>
<dbReference type="InterPro" id="IPR050606">
    <property type="entry name" value="Calponin-like"/>
</dbReference>
<evidence type="ECO:0000259" key="1">
    <source>
        <dbReference type="PROSITE" id="PS50021"/>
    </source>
</evidence>
<dbReference type="FunFam" id="1.10.418.10:FF:000075">
    <property type="entry name" value="Transgelin"/>
    <property type="match status" value="1"/>
</dbReference>
<dbReference type="Pfam" id="PF00307">
    <property type="entry name" value="CH"/>
    <property type="match status" value="1"/>
</dbReference>
<organism evidence="2 3">
    <name type="scientific">Parastrongyloides trichosuri</name>
    <name type="common">Possum-specific nematode worm</name>
    <dbReference type="NCBI Taxonomy" id="131310"/>
    <lineage>
        <taxon>Eukaryota</taxon>
        <taxon>Metazoa</taxon>
        <taxon>Ecdysozoa</taxon>
        <taxon>Nematoda</taxon>
        <taxon>Chromadorea</taxon>
        <taxon>Rhabditida</taxon>
        <taxon>Tylenchina</taxon>
        <taxon>Panagrolaimomorpha</taxon>
        <taxon>Strongyloidoidea</taxon>
        <taxon>Strongyloididae</taxon>
        <taxon>Parastrongyloides</taxon>
    </lineage>
</organism>
<dbReference type="SMART" id="SM00033">
    <property type="entry name" value="CH"/>
    <property type="match status" value="1"/>
</dbReference>
<dbReference type="PANTHER" id="PTHR47385:SF9">
    <property type="entry name" value="CALPONIN-HOMOLOGY (CH) DOMAIN-CONTAINING PROTEIN"/>
    <property type="match status" value="1"/>
</dbReference>
<accession>A0A0N4ZM98</accession>
<sequence length="152" mass="17070">MSQSYHRPRPHGLAAAVLDKQASKFNEVEGKNLLEWIKGITKEDINTDCTANDFKECLKDGTILCKLINAIKPGTIKKIMKPMSNFNCLENINQFCNAARSFGVIDEETFQSVDLYDGRDLFSVCVSLQSLGRKVEKQFGIPGPKQIERSKI</sequence>
<name>A0A0N4ZM98_PARTI</name>
<keyword evidence="2" id="KW-1185">Reference proteome</keyword>
<dbReference type="PRINTS" id="PR00888">
    <property type="entry name" value="SM22CALPONIN"/>
</dbReference>
<dbReference type="InterPro" id="IPR036872">
    <property type="entry name" value="CH_dom_sf"/>
</dbReference>
<dbReference type="GO" id="GO:0015629">
    <property type="term" value="C:actin cytoskeleton"/>
    <property type="evidence" value="ECO:0007669"/>
    <property type="project" value="TreeGrafter"/>
</dbReference>
<dbReference type="SUPFAM" id="SSF47576">
    <property type="entry name" value="Calponin-homology domain, CH-domain"/>
    <property type="match status" value="1"/>
</dbReference>
<feature type="domain" description="Calponin-homology (CH)" evidence="1">
    <location>
        <begin position="27"/>
        <end position="136"/>
    </location>
</feature>
<proteinExistence type="predicted"/>
<dbReference type="InterPro" id="IPR003096">
    <property type="entry name" value="SM22_calponin"/>
</dbReference>